<proteinExistence type="predicted"/>
<reference evidence="1 2" key="1">
    <citation type="submission" date="2017-05" db="EMBL/GenBank/DDBJ databases">
        <title>High clonality and local adaptation shapes Vibrionaceae linages within an endangered oasis.</title>
        <authorList>
            <person name="Vazquez-Rosas-Landa M."/>
        </authorList>
    </citation>
    <scope>NUCLEOTIDE SEQUENCE [LARGE SCALE GENOMIC DNA]</scope>
    <source>
        <strain evidence="1 2">P46_P4S1P180</strain>
    </source>
</reference>
<name>A0A7X5BN73_9GAMM</name>
<protein>
    <submittedName>
        <fullName evidence="1">Uncharacterized protein</fullName>
    </submittedName>
</protein>
<sequence>MMSFIRQSVFIVALLCGSGTVLAAGSNTFCATPLQTLRPDLSQIMASNTPETSIVIFQSMLRQASTYHDKTALIELLGAIAHNYYLVGNNEQARFYLKQAEPFVSDAADTTKTNTSLVNTMQNVRNQ</sequence>
<gene>
    <name evidence="1" type="ORF">CAG72_16755</name>
</gene>
<dbReference type="RefSeq" id="WP_155804852.1">
    <property type="nucleotide sequence ID" value="NZ_WXWU01000083.1"/>
</dbReference>
<accession>A0A7X5BN73</accession>
<evidence type="ECO:0000313" key="1">
    <source>
        <dbReference type="EMBL" id="NAW66849.1"/>
    </source>
</evidence>
<organism evidence="1 2">
    <name type="scientific">Photobacterium halotolerans</name>
    <dbReference type="NCBI Taxonomy" id="265726"/>
    <lineage>
        <taxon>Bacteria</taxon>
        <taxon>Pseudomonadati</taxon>
        <taxon>Pseudomonadota</taxon>
        <taxon>Gammaproteobacteria</taxon>
        <taxon>Vibrionales</taxon>
        <taxon>Vibrionaceae</taxon>
        <taxon>Photobacterium</taxon>
    </lineage>
</organism>
<evidence type="ECO:0000313" key="2">
    <source>
        <dbReference type="Proteomes" id="UP000465712"/>
    </source>
</evidence>
<dbReference type="EMBL" id="WXWW01000243">
    <property type="protein sequence ID" value="NAW66849.1"/>
    <property type="molecule type" value="Genomic_DNA"/>
</dbReference>
<dbReference type="Proteomes" id="UP000465712">
    <property type="component" value="Unassembled WGS sequence"/>
</dbReference>
<comment type="caution">
    <text evidence="1">The sequence shown here is derived from an EMBL/GenBank/DDBJ whole genome shotgun (WGS) entry which is preliminary data.</text>
</comment>
<dbReference type="AlphaFoldDB" id="A0A7X5BN73"/>
<dbReference type="OrthoDB" id="5829258at2"/>